<keyword evidence="6" id="KW-1185">Reference proteome</keyword>
<dbReference type="STRING" id="1423820.FC64_GL000619"/>
<comment type="catalytic activity">
    <reaction evidence="3">
        <text>3'-dephospho-CoA + ATP = ADP + CoA + H(+)</text>
        <dbReference type="Rhea" id="RHEA:18245"/>
        <dbReference type="ChEBI" id="CHEBI:15378"/>
        <dbReference type="ChEBI" id="CHEBI:30616"/>
        <dbReference type="ChEBI" id="CHEBI:57287"/>
        <dbReference type="ChEBI" id="CHEBI:57328"/>
        <dbReference type="ChEBI" id="CHEBI:456216"/>
        <dbReference type="EC" id="2.7.1.24"/>
    </reaction>
</comment>
<dbReference type="AlphaFoldDB" id="A0A0R1ZES6"/>
<comment type="subcellular location">
    <subcellularLocation>
        <location evidence="3">Cytoplasm</location>
    </subcellularLocation>
</comment>
<dbReference type="EMBL" id="AYYZ01000004">
    <property type="protein sequence ID" value="KRM53335.1"/>
    <property type="molecule type" value="Genomic_DNA"/>
</dbReference>
<evidence type="ECO:0000256" key="1">
    <source>
        <dbReference type="ARBA" id="ARBA00022741"/>
    </source>
</evidence>
<feature type="binding site" evidence="3">
    <location>
        <begin position="12"/>
        <end position="17"/>
    </location>
    <ligand>
        <name>ATP</name>
        <dbReference type="ChEBI" id="CHEBI:30616"/>
    </ligand>
</feature>
<dbReference type="GO" id="GO:0005737">
    <property type="term" value="C:cytoplasm"/>
    <property type="evidence" value="ECO:0007669"/>
    <property type="project" value="UniProtKB-SubCell"/>
</dbReference>
<comment type="function">
    <text evidence="3">Catalyzes the phosphorylation of the 3'-hydroxyl group of dephosphocoenzyme A to form coenzyme A.</text>
</comment>
<evidence type="ECO:0000256" key="4">
    <source>
        <dbReference type="NCBIfam" id="TIGR00152"/>
    </source>
</evidence>
<keyword evidence="3 5" id="KW-0418">Kinase</keyword>
<organism evidence="5 6">
    <name type="scientific">Ligilactobacillus araffinosus DSM 20653</name>
    <dbReference type="NCBI Taxonomy" id="1423820"/>
    <lineage>
        <taxon>Bacteria</taxon>
        <taxon>Bacillati</taxon>
        <taxon>Bacillota</taxon>
        <taxon>Bacilli</taxon>
        <taxon>Lactobacillales</taxon>
        <taxon>Lactobacillaceae</taxon>
        <taxon>Ligilactobacillus</taxon>
    </lineage>
</organism>
<protein>
    <recommendedName>
        <fullName evidence="3 4">Dephospho-CoA kinase</fullName>
        <ecNumber evidence="3 4">2.7.1.24</ecNumber>
    </recommendedName>
    <alternativeName>
        <fullName evidence="3">Dephosphocoenzyme A kinase</fullName>
    </alternativeName>
</protein>
<evidence type="ECO:0000313" key="6">
    <source>
        <dbReference type="Proteomes" id="UP000051291"/>
    </source>
</evidence>
<dbReference type="RefSeq" id="WP_057906107.1">
    <property type="nucleotide sequence ID" value="NZ_AYYZ01000004.1"/>
</dbReference>
<dbReference type="PANTHER" id="PTHR10695:SF46">
    <property type="entry name" value="BIFUNCTIONAL COENZYME A SYNTHASE-RELATED"/>
    <property type="match status" value="1"/>
</dbReference>
<name>A0A0R1ZES6_9LACO</name>
<keyword evidence="3" id="KW-0173">Coenzyme A biosynthesis</keyword>
<dbReference type="PANTHER" id="PTHR10695">
    <property type="entry name" value="DEPHOSPHO-COA KINASE-RELATED"/>
    <property type="match status" value="1"/>
</dbReference>
<dbReference type="GO" id="GO:0015937">
    <property type="term" value="P:coenzyme A biosynthetic process"/>
    <property type="evidence" value="ECO:0007669"/>
    <property type="project" value="UniProtKB-UniRule"/>
</dbReference>
<evidence type="ECO:0000256" key="2">
    <source>
        <dbReference type="ARBA" id="ARBA00022840"/>
    </source>
</evidence>
<dbReference type="EC" id="2.7.1.24" evidence="3 4"/>
<keyword evidence="1 3" id="KW-0547">Nucleotide-binding</keyword>
<dbReference type="InterPro" id="IPR001977">
    <property type="entry name" value="Depp_CoAkinase"/>
</dbReference>
<dbReference type="PATRIC" id="fig|1423820.4.peg.628"/>
<dbReference type="NCBIfam" id="TIGR00152">
    <property type="entry name" value="dephospho-CoA kinase"/>
    <property type="match status" value="1"/>
</dbReference>
<evidence type="ECO:0000256" key="3">
    <source>
        <dbReference type="HAMAP-Rule" id="MF_00376"/>
    </source>
</evidence>
<dbReference type="GO" id="GO:0005524">
    <property type="term" value="F:ATP binding"/>
    <property type="evidence" value="ECO:0007669"/>
    <property type="project" value="UniProtKB-UniRule"/>
</dbReference>
<comment type="similarity">
    <text evidence="3">Belongs to the CoaE family.</text>
</comment>
<keyword evidence="3" id="KW-0808">Transferase</keyword>
<dbReference type="PROSITE" id="PS51219">
    <property type="entry name" value="DPCK"/>
    <property type="match status" value="1"/>
</dbReference>
<dbReference type="CDD" id="cd02022">
    <property type="entry name" value="DPCK"/>
    <property type="match status" value="1"/>
</dbReference>
<comment type="pathway">
    <text evidence="3">Cofactor biosynthesis; coenzyme A biosynthesis; CoA from (R)-pantothenate: step 5/5.</text>
</comment>
<proteinExistence type="inferred from homology"/>
<comment type="caution">
    <text evidence="5">The sequence shown here is derived from an EMBL/GenBank/DDBJ whole genome shotgun (WGS) entry which is preliminary data.</text>
</comment>
<dbReference type="InterPro" id="IPR027417">
    <property type="entry name" value="P-loop_NTPase"/>
</dbReference>
<dbReference type="Gene3D" id="3.40.50.300">
    <property type="entry name" value="P-loop containing nucleotide triphosphate hydrolases"/>
    <property type="match status" value="1"/>
</dbReference>
<dbReference type="HAMAP" id="MF_00376">
    <property type="entry name" value="Dephospho_CoA_kinase"/>
    <property type="match status" value="1"/>
</dbReference>
<gene>
    <name evidence="3" type="primary">coaE</name>
    <name evidence="5" type="ORF">FC64_GL000619</name>
</gene>
<dbReference type="Proteomes" id="UP000051291">
    <property type="component" value="Unassembled WGS sequence"/>
</dbReference>
<evidence type="ECO:0000313" key="5">
    <source>
        <dbReference type="EMBL" id="KRM53335.1"/>
    </source>
</evidence>
<dbReference type="GO" id="GO:0004140">
    <property type="term" value="F:dephospho-CoA kinase activity"/>
    <property type="evidence" value="ECO:0007669"/>
    <property type="project" value="UniProtKB-UniRule"/>
</dbReference>
<dbReference type="Pfam" id="PF01121">
    <property type="entry name" value="CoaE"/>
    <property type="match status" value="1"/>
</dbReference>
<accession>A0A0R1ZES6</accession>
<reference evidence="5 6" key="1">
    <citation type="journal article" date="2015" name="Genome Announc.">
        <title>Expanding the biotechnology potential of lactobacilli through comparative genomics of 213 strains and associated genera.</title>
        <authorList>
            <person name="Sun Z."/>
            <person name="Harris H.M."/>
            <person name="McCann A."/>
            <person name="Guo C."/>
            <person name="Argimon S."/>
            <person name="Zhang W."/>
            <person name="Yang X."/>
            <person name="Jeffery I.B."/>
            <person name="Cooney J.C."/>
            <person name="Kagawa T.F."/>
            <person name="Liu W."/>
            <person name="Song Y."/>
            <person name="Salvetti E."/>
            <person name="Wrobel A."/>
            <person name="Rasinkangas P."/>
            <person name="Parkhill J."/>
            <person name="Rea M.C."/>
            <person name="O'Sullivan O."/>
            <person name="Ritari J."/>
            <person name="Douillard F.P."/>
            <person name="Paul Ross R."/>
            <person name="Yang R."/>
            <person name="Briner A.E."/>
            <person name="Felis G.E."/>
            <person name="de Vos W.M."/>
            <person name="Barrangou R."/>
            <person name="Klaenhammer T.R."/>
            <person name="Caufield P.W."/>
            <person name="Cui Y."/>
            <person name="Zhang H."/>
            <person name="O'Toole P.W."/>
        </authorList>
    </citation>
    <scope>NUCLEOTIDE SEQUENCE [LARGE SCALE GENOMIC DNA]</scope>
    <source>
        <strain evidence="5 6">DSM 20653</strain>
    </source>
</reference>
<keyword evidence="3" id="KW-0963">Cytoplasm</keyword>
<dbReference type="SUPFAM" id="SSF52540">
    <property type="entry name" value="P-loop containing nucleoside triphosphate hydrolases"/>
    <property type="match status" value="1"/>
</dbReference>
<keyword evidence="2 3" id="KW-0067">ATP-binding</keyword>
<sequence length="204" mass="22799">MTYVLGLTGGIASGKSTVSKILASYGAEIIDGDVIARQLQQPGEEGLRQIEFQFGKEYLNADGSLNRTKLGDLVFNEPAELAKLNQIMRPLIHQRIIERLKQAKEAKVKLAVIDIALLIEGHYLDLCTSTMMIETTSEKQLLNLMNRNHLSKEQAQARINAQMSNCERAKHVDEVITNNGSVEELKLKMIKWLTSKHLLGSEVE</sequence>
<dbReference type="UniPathway" id="UPA00241">
    <property type="reaction ID" value="UER00356"/>
</dbReference>